<dbReference type="AlphaFoldDB" id="A0A804IB71"/>
<dbReference type="InParanoid" id="A0A804IB71"/>
<proteinExistence type="predicted"/>
<evidence type="ECO:0000313" key="1">
    <source>
        <dbReference type="EnsemblPlants" id="Ma03_p12160.1"/>
    </source>
</evidence>
<evidence type="ECO:0000313" key="2">
    <source>
        <dbReference type="Proteomes" id="UP000012960"/>
    </source>
</evidence>
<dbReference type="Proteomes" id="UP000012960">
    <property type="component" value="Unplaced"/>
</dbReference>
<sequence>MAKTRTFYCLSNRLLCSTFTASRIGETERVC</sequence>
<dbReference type="EnsemblPlants" id="Ma03_t12160.1">
    <property type="protein sequence ID" value="Ma03_p12160.1"/>
    <property type="gene ID" value="Ma03_g12160"/>
</dbReference>
<reference evidence="1" key="1">
    <citation type="submission" date="2021-05" db="UniProtKB">
        <authorList>
            <consortium name="EnsemblPlants"/>
        </authorList>
    </citation>
    <scope>IDENTIFICATION</scope>
    <source>
        <strain evidence="1">subsp. malaccensis</strain>
    </source>
</reference>
<accession>A0A804IB71</accession>
<organism evidence="1 2">
    <name type="scientific">Musa acuminata subsp. malaccensis</name>
    <name type="common">Wild banana</name>
    <name type="synonym">Musa malaccensis</name>
    <dbReference type="NCBI Taxonomy" id="214687"/>
    <lineage>
        <taxon>Eukaryota</taxon>
        <taxon>Viridiplantae</taxon>
        <taxon>Streptophyta</taxon>
        <taxon>Embryophyta</taxon>
        <taxon>Tracheophyta</taxon>
        <taxon>Spermatophyta</taxon>
        <taxon>Magnoliopsida</taxon>
        <taxon>Liliopsida</taxon>
        <taxon>Zingiberales</taxon>
        <taxon>Musaceae</taxon>
        <taxon>Musa</taxon>
    </lineage>
</organism>
<name>A0A804IB71_MUSAM</name>
<dbReference type="Gramene" id="Ma03_t12160.1">
    <property type="protein sequence ID" value="Ma03_p12160.1"/>
    <property type="gene ID" value="Ma03_g12160"/>
</dbReference>
<keyword evidence="2" id="KW-1185">Reference proteome</keyword>
<protein>
    <submittedName>
        <fullName evidence="1">Uncharacterized protein</fullName>
    </submittedName>
</protein>